<evidence type="ECO:0000256" key="2">
    <source>
        <dbReference type="SAM" id="SignalP"/>
    </source>
</evidence>
<keyword evidence="4" id="KW-1185">Reference proteome</keyword>
<dbReference type="PANTHER" id="PTHR31342">
    <property type="entry name" value="PROTEIN CHUP1, CHLOROPLASTIC"/>
    <property type="match status" value="1"/>
</dbReference>
<dbReference type="InterPro" id="IPR040265">
    <property type="entry name" value="CHUP1/IPGA1-like"/>
</dbReference>
<organism evidence="3 4">
    <name type="scientific">Cymbomonas tetramitiformis</name>
    <dbReference type="NCBI Taxonomy" id="36881"/>
    <lineage>
        <taxon>Eukaryota</taxon>
        <taxon>Viridiplantae</taxon>
        <taxon>Chlorophyta</taxon>
        <taxon>Pyramimonadophyceae</taxon>
        <taxon>Pyramimonadales</taxon>
        <taxon>Pyramimonadaceae</taxon>
        <taxon>Cymbomonas</taxon>
    </lineage>
</organism>
<dbReference type="AlphaFoldDB" id="A0AAE0LGG8"/>
<dbReference type="GO" id="GO:0009707">
    <property type="term" value="C:chloroplast outer membrane"/>
    <property type="evidence" value="ECO:0007669"/>
    <property type="project" value="TreeGrafter"/>
</dbReference>
<feature type="chain" id="PRO_5042113863" evidence="2">
    <location>
        <begin position="23"/>
        <end position="164"/>
    </location>
</feature>
<feature type="signal peptide" evidence="2">
    <location>
        <begin position="1"/>
        <end position="22"/>
    </location>
</feature>
<protein>
    <submittedName>
        <fullName evidence="3">Uncharacterized protein</fullName>
    </submittedName>
</protein>
<name>A0AAE0LGG8_9CHLO</name>
<evidence type="ECO:0000256" key="1">
    <source>
        <dbReference type="ARBA" id="ARBA00023054"/>
    </source>
</evidence>
<accession>A0AAE0LGG8</accession>
<keyword evidence="2" id="KW-0732">Signal</keyword>
<dbReference type="EMBL" id="LGRX02002364">
    <property type="protein sequence ID" value="KAK3284297.1"/>
    <property type="molecule type" value="Genomic_DNA"/>
</dbReference>
<evidence type="ECO:0000313" key="3">
    <source>
        <dbReference type="EMBL" id="KAK3284297.1"/>
    </source>
</evidence>
<proteinExistence type="predicted"/>
<reference evidence="3 4" key="1">
    <citation type="journal article" date="2015" name="Genome Biol. Evol.">
        <title>Comparative Genomics of a Bacterivorous Green Alga Reveals Evolutionary Causalities and Consequences of Phago-Mixotrophic Mode of Nutrition.</title>
        <authorList>
            <person name="Burns J.A."/>
            <person name="Paasch A."/>
            <person name="Narechania A."/>
            <person name="Kim E."/>
        </authorList>
    </citation>
    <scope>NUCLEOTIDE SEQUENCE [LARGE SCALE GENOMIC DNA]</scope>
    <source>
        <strain evidence="3 4">PLY_AMNH</strain>
    </source>
</reference>
<gene>
    <name evidence="3" type="ORF">CYMTET_8048</name>
</gene>
<dbReference type="Proteomes" id="UP001190700">
    <property type="component" value="Unassembled WGS sequence"/>
</dbReference>
<comment type="caution">
    <text evidence="3">The sequence shown here is derived from an EMBL/GenBank/DDBJ whole genome shotgun (WGS) entry which is preliminary data.</text>
</comment>
<keyword evidence="1" id="KW-0175">Coiled coil</keyword>
<evidence type="ECO:0000313" key="4">
    <source>
        <dbReference type="Proteomes" id="UP001190700"/>
    </source>
</evidence>
<dbReference type="PANTHER" id="PTHR31342:SF7">
    <property type="entry name" value="PROTEIN CHUP1, CHLOROPLASTIC"/>
    <property type="match status" value="1"/>
</dbReference>
<sequence length="164" mass="18322">MLPPHRISALWVISLSSLYCECLLDDAGHALYCRVASAPSDAKRVVLPQIHAVLRGRETMIASYREYSIPSDWLKDAGMLGVAKRSPLGLALQYMMRVEDEVCTRWPVLNGVDDDDEEATGTDPQREFLILSGVRFAFRVHQFTGGFDAQCSAAFEQLRNLAVF</sequence>
<dbReference type="GO" id="GO:0009902">
    <property type="term" value="P:chloroplast relocation"/>
    <property type="evidence" value="ECO:0007669"/>
    <property type="project" value="TreeGrafter"/>
</dbReference>